<protein>
    <submittedName>
        <fullName evidence="1">Uncharacterized protein</fullName>
    </submittedName>
</protein>
<evidence type="ECO:0000313" key="1">
    <source>
        <dbReference type="EMBL" id="KAF5910171.1"/>
    </source>
</evidence>
<name>A0A8J4XHT6_CLAMG</name>
<comment type="caution">
    <text evidence="1">The sequence shown here is derived from an EMBL/GenBank/DDBJ whole genome shotgun (WGS) entry which is preliminary data.</text>
</comment>
<dbReference type="AlphaFoldDB" id="A0A8J4XHT6"/>
<feature type="non-terminal residue" evidence="1">
    <location>
        <position position="75"/>
    </location>
</feature>
<proteinExistence type="predicted"/>
<dbReference type="Proteomes" id="UP000727407">
    <property type="component" value="Unassembled WGS sequence"/>
</dbReference>
<keyword evidence="2" id="KW-1185">Reference proteome</keyword>
<organism evidence="1 2">
    <name type="scientific">Clarias magur</name>
    <name type="common">Asian catfish</name>
    <name type="synonym">Macropteronotus magur</name>
    <dbReference type="NCBI Taxonomy" id="1594786"/>
    <lineage>
        <taxon>Eukaryota</taxon>
        <taxon>Metazoa</taxon>
        <taxon>Chordata</taxon>
        <taxon>Craniata</taxon>
        <taxon>Vertebrata</taxon>
        <taxon>Euteleostomi</taxon>
        <taxon>Actinopterygii</taxon>
        <taxon>Neopterygii</taxon>
        <taxon>Teleostei</taxon>
        <taxon>Ostariophysi</taxon>
        <taxon>Siluriformes</taxon>
        <taxon>Clariidae</taxon>
        <taxon>Clarias</taxon>
    </lineage>
</organism>
<reference evidence="1" key="1">
    <citation type="submission" date="2020-07" db="EMBL/GenBank/DDBJ databases">
        <title>Clarias magur genome sequencing, assembly and annotation.</title>
        <authorList>
            <person name="Kushwaha B."/>
            <person name="Kumar R."/>
            <person name="Das P."/>
            <person name="Joshi C.G."/>
            <person name="Kumar D."/>
            <person name="Nagpure N.S."/>
            <person name="Pandey M."/>
            <person name="Agarwal S."/>
            <person name="Srivastava S."/>
            <person name="Singh M."/>
            <person name="Sahoo L."/>
            <person name="Jayasankar P."/>
            <person name="Meher P.K."/>
            <person name="Koringa P.G."/>
            <person name="Iquebal M.A."/>
            <person name="Das S.P."/>
            <person name="Bit A."/>
            <person name="Patnaik S."/>
            <person name="Patel N."/>
            <person name="Shah T.M."/>
            <person name="Hinsu A."/>
            <person name="Jena J.K."/>
        </authorList>
    </citation>
    <scope>NUCLEOTIDE SEQUENCE</scope>
    <source>
        <strain evidence="1">CIFAMagur01</strain>
        <tissue evidence="1">Testis</tissue>
    </source>
</reference>
<gene>
    <name evidence="1" type="ORF">DAT39_000147</name>
</gene>
<evidence type="ECO:0000313" key="2">
    <source>
        <dbReference type="Proteomes" id="UP000727407"/>
    </source>
</evidence>
<accession>A0A8J4XHT6</accession>
<sequence length="75" mass="8222">PPTRAPGARSSSVRALRKMDWLAGPPEEAKRVAKRLLVDPHQSEMEKPSLSISPCPVPSAACDRDILCLLFLYGH</sequence>
<dbReference type="EMBL" id="QNUK01000001">
    <property type="protein sequence ID" value="KAF5910171.1"/>
    <property type="molecule type" value="Genomic_DNA"/>
</dbReference>